<proteinExistence type="inferred from homology"/>
<organism evidence="12 13">
    <name type="scientific">Longimonas halophila</name>
    <dbReference type="NCBI Taxonomy" id="1469170"/>
    <lineage>
        <taxon>Bacteria</taxon>
        <taxon>Pseudomonadati</taxon>
        <taxon>Rhodothermota</taxon>
        <taxon>Rhodothermia</taxon>
        <taxon>Rhodothermales</taxon>
        <taxon>Salisaetaceae</taxon>
        <taxon>Longimonas</taxon>
    </lineage>
</organism>
<protein>
    <recommendedName>
        <fullName evidence="10">Peptidyl-prolyl cis-trans isomerase</fullName>
        <ecNumber evidence="10">5.2.1.8</ecNumber>
    </recommendedName>
</protein>
<name>A0A2H3NMU5_9BACT</name>
<evidence type="ECO:0000259" key="11">
    <source>
        <dbReference type="PROSITE" id="PS50059"/>
    </source>
</evidence>
<comment type="caution">
    <text evidence="12">The sequence shown here is derived from an EMBL/GenBank/DDBJ whole genome shotgun (WGS) entry which is preliminary data.</text>
</comment>
<evidence type="ECO:0000256" key="8">
    <source>
        <dbReference type="ARBA" id="ARBA00037071"/>
    </source>
</evidence>
<feature type="domain" description="PPIase FKBP-type" evidence="11">
    <location>
        <begin position="12"/>
        <end position="110"/>
    </location>
</feature>
<dbReference type="Proteomes" id="UP000221024">
    <property type="component" value="Unassembled WGS sequence"/>
</dbReference>
<evidence type="ECO:0000256" key="3">
    <source>
        <dbReference type="ARBA" id="ARBA00006577"/>
    </source>
</evidence>
<comment type="subcellular location">
    <subcellularLocation>
        <location evidence="2">Cytoplasm</location>
    </subcellularLocation>
</comment>
<evidence type="ECO:0000256" key="10">
    <source>
        <dbReference type="RuleBase" id="RU003915"/>
    </source>
</evidence>
<dbReference type="Pfam" id="PF00254">
    <property type="entry name" value="FKBP_C"/>
    <property type="match status" value="1"/>
</dbReference>
<evidence type="ECO:0000256" key="2">
    <source>
        <dbReference type="ARBA" id="ARBA00004496"/>
    </source>
</evidence>
<dbReference type="AlphaFoldDB" id="A0A2H3NMU5"/>
<comment type="function">
    <text evidence="8">Also involved in hydrogenase metallocenter assembly, probably by participating in the nickel insertion step. This function in hydrogenase biosynthesis requires chaperone activity and the presence of the metal-binding domain, but not PPIase activity.</text>
</comment>
<evidence type="ECO:0000313" key="12">
    <source>
        <dbReference type="EMBL" id="PEN07924.1"/>
    </source>
</evidence>
<accession>A0A2H3NMU5</accession>
<evidence type="ECO:0000256" key="4">
    <source>
        <dbReference type="ARBA" id="ARBA00022490"/>
    </source>
</evidence>
<comment type="similarity">
    <text evidence="3 10">Belongs to the FKBP-type PPIase family.</text>
</comment>
<keyword evidence="6" id="KW-0143">Chaperone</keyword>
<dbReference type="PROSITE" id="PS50059">
    <property type="entry name" value="FKBP_PPIASE"/>
    <property type="match status" value="1"/>
</dbReference>
<evidence type="ECO:0000256" key="7">
    <source>
        <dbReference type="ARBA" id="ARBA00023235"/>
    </source>
</evidence>
<keyword evidence="7 9" id="KW-0413">Isomerase</keyword>
<keyword evidence="5 9" id="KW-0697">Rotamase</keyword>
<reference evidence="12 13" key="1">
    <citation type="submission" date="2017-10" db="EMBL/GenBank/DDBJ databases">
        <title>Draft genome of Longimonas halophila.</title>
        <authorList>
            <person name="Goh K.M."/>
            <person name="Shamsir M.S."/>
            <person name="Lim S.W."/>
        </authorList>
    </citation>
    <scope>NUCLEOTIDE SEQUENCE [LARGE SCALE GENOMIC DNA]</scope>
    <source>
        <strain evidence="12 13">KCTC 42399</strain>
    </source>
</reference>
<dbReference type="EC" id="5.2.1.8" evidence="10"/>
<evidence type="ECO:0000313" key="13">
    <source>
        <dbReference type="Proteomes" id="UP000221024"/>
    </source>
</evidence>
<dbReference type="Gene3D" id="3.10.50.40">
    <property type="match status" value="1"/>
</dbReference>
<dbReference type="EMBL" id="PDEP01000004">
    <property type="protein sequence ID" value="PEN07924.1"/>
    <property type="molecule type" value="Genomic_DNA"/>
</dbReference>
<keyword evidence="4" id="KW-0963">Cytoplasm</keyword>
<evidence type="ECO:0000256" key="9">
    <source>
        <dbReference type="PROSITE-ProRule" id="PRU00277"/>
    </source>
</evidence>
<dbReference type="SUPFAM" id="SSF54534">
    <property type="entry name" value="FKBP-like"/>
    <property type="match status" value="1"/>
</dbReference>
<keyword evidence="13" id="KW-1185">Reference proteome</keyword>
<evidence type="ECO:0000256" key="5">
    <source>
        <dbReference type="ARBA" id="ARBA00023110"/>
    </source>
</evidence>
<dbReference type="GO" id="GO:0003755">
    <property type="term" value="F:peptidyl-prolyl cis-trans isomerase activity"/>
    <property type="evidence" value="ECO:0007669"/>
    <property type="project" value="UniProtKB-UniRule"/>
</dbReference>
<dbReference type="InterPro" id="IPR046357">
    <property type="entry name" value="PPIase_dom_sf"/>
</dbReference>
<dbReference type="InterPro" id="IPR001179">
    <property type="entry name" value="PPIase_FKBP_dom"/>
</dbReference>
<gene>
    <name evidence="12" type="ORF">CRI93_05620</name>
</gene>
<dbReference type="GO" id="GO:0042026">
    <property type="term" value="P:protein refolding"/>
    <property type="evidence" value="ECO:0007669"/>
    <property type="project" value="UniProtKB-ARBA"/>
</dbReference>
<dbReference type="GO" id="GO:0005737">
    <property type="term" value="C:cytoplasm"/>
    <property type="evidence" value="ECO:0007669"/>
    <property type="project" value="UniProtKB-SubCell"/>
</dbReference>
<sequence>MPSTTVATAQPGDTVEIDFVGRFEDGEVFDSSEERGPITFTIGGEAVIEGLQNIVKGMEPGETKAEEVPPEHAYGHRRSDMVKEIERAHLPDDMDPEVGVALRLRLDNGRRVKAFVSKMTEDTVTIDANHPLAGQTLTFEVTLNAILDEEPVGEAE</sequence>
<dbReference type="PANTHER" id="PTHR47861">
    <property type="entry name" value="FKBP-TYPE PEPTIDYL-PROLYL CIS-TRANS ISOMERASE SLYD"/>
    <property type="match status" value="1"/>
</dbReference>
<dbReference type="OrthoDB" id="9808891at2"/>
<evidence type="ECO:0000256" key="1">
    <source>
        <dbReference type="ARBA" id="ARBA00000971"/>
    </source>
</evidence>
<dbReference type="PANTHER" id="PTHR47861:SF3">
    <property type="entry name" value="FKBP-TYPE PEPTIDYL-PROLYL CIS-TRANS ISOMERASE SLYD"/>
    <property type="match status" value="1"/>
</dbReference>
<comment type="catalytic activity">
    <reaction evidence="1 9 10">
        <text>[protein]-peptidylproline (omega=180) = [protein]-peptidylproline (omega=0)</text>
        <dbReference type="Rhea" id="RHEA:16237"/>
        <dbReference type="Rhea" id="RHEA-COMP:10747"/>
        <dbReference type="Rhea" id="RHEA-COMP:10748"/>
        <dbReference type="ChEBI" id="CHEBI:83833"/>
        <dbReference type="ChEBI" id="CHEBI:83834"/>
        <dbReference type="EC" id="5.2.1.8"/>
    </reaction>
</comment>
<evidence type="ECO:0000256" key="6">
    <source>
        <dbReference type="ARBA" id="ARBA00023186"/>
    </source>
</evidence>